<protein>
    <submittedName>
        <fullName evidence="2">Uncharacterized protein</fullName>
    </submittedName>
</protein>
<dbReference type="InterPro" id="IPR047700">
    <property type="entry name" value="NrtS-like"/>
</dbReference>
<keyword evidence="1" id="KW-1133">Transmembrane helix</keyword>
<evidence type="ECO:0000313" key="3">
    <source>
        <dbReference type="Proteomes" id="UP000010483"/>
    </source>
</evidence>
<name>K9YLQ0_CYASC</name>
<proteinExistence type="predicted"/>
<dbReference type="Proteomes" id="UP000010483">
    <property type="component" value="Chromosome"/>
</dbReference>
<dbReference type="KEGG" id="csn:Cyast_1360"/>
<dbReference type="EMBL" id="CP003940">
    <property type="protein sequence ID" value="AFZ47325.1"/>
    <property type="molecule type" value="Genomic_DNA"/>
</dbReference>
<dbReference type="AlphaFoldDB" id="K9YLQ0"/>
<dbReference type="BioCyc" id="CSTA292563:G1353-1373-MONOMER"/>
<accession>K9YLQ0</accession>
<evidence type="ECO:0000313" key="2">
    <source>
        <dbReference type="EMBL" id="AFZ47325.1"/>
    </source>
</evidence>
<reference evidence="3" key="1">
    <citation type="journal article" date="2013" name="Proc. Natl. Acad. Sci. U.S.A.">
        <title>Improving the coverage of the cyanobacterial phylum using diversity-driven genome sequencing.</title>
        <authorList>
            <person name="Shih P.M."/>
            <person name="Wu D."/>
            <person name="Latifi A."/>
            <person name="Axen S.D."/>
            <person name="Fewer D.P."/>
            <person name="Talla E."/>
            <person name="Calteau A."/>
            <person name="Cai F."/>
            <person name="Tandeau de Marsac N."/>
            <person name="Rippka R."/>
            <person name="Herdman M."/>
            <person name="Sivonen K."/>
            <person name="Coursin T."/>
            <person name="Laurent T."/>
            <person name="Goodwin L."/>
            <person name="Nolan M."/>
            <person name="Davenport K.W."/>
            <person name="Han C.S."/>
            <person name="Rubin E.M."/>
            <person name="Eisen J.A."/>
            <person name="Woyke T."/>
            <person name="Gugger M."/>
            <person name="Kerfeld C.A."/>
        </authorList>
    </citation>
    <scope>NUCLEOTIDE SEQUENCE [LARGE SCALE GENOMIC DNA]</scope>
    <source>
        <strain evidence="3">ATCC 29140 / PCC 7202</strain>
    </source>
</reference>
<dbReference type="STRING" id="292563.Cyast_1360"/>
<keyword evidence="1" id="KW-0812">Transmembrane</keyword>
<keyword evidence="3" id="KW-1185">Reference proteome</keyword>
<gene>
    <name evidence="2" type="ordered locus">Cyast_1360</name>
</gene>
<feature type="transmembrane region" description="Helical" evidence="1">
    <location>
        <begin position="24"/>
        <end position="42"/>
    </location>
</feature>
<keyword evidence="1" id="KW-0472">Membrane</keyword>
<evidence type="ECO:0000256" key="1">
    <source>
        <dbReference type="SAM" id="Phobius"/>
    </source>
</evidence>
<sequence>MNNSLTSYGQYLVTPKYAKKGLKVALFVGTAIFMINHGTALAQGKMTPQRWLSGILSYSVPYFVSIHGQWSVAKKNQSHQI</sequence>
<dbReference type="HOGENOM" id="CLU_186816_0_0_3"/>
<organism evidence="2 3">
    <name type="scientific">Cyanobacterium stanieri (strain ATCC 29140 / PCC 7202)</name>
    <dbReference type="NCBI Taxonomy" id="292563"/>
    <lineage>
        <taxon>Bacteria</taxon>
        <taxon>Bacillati</taxon>
        <taxon>Cyanobacteriota</taxon>
        <taxon>Cyanophyceae</taxon>
        <taxon>Oscillatoriophycideae</taxon>
        <taxon>Chroococcales</taxon>
        <taxon>Geminocystaceae</taxon>
        <taxon>Cyanobacterium</taxon>
    </lineage>
</organism>
<dbReference type="NCBIfam" id="NF038050">
    <property type="entry name" value="NrtS"/>
    <property type="match status" value="1"/>
</dbReference>